<dbReference type="InterPro" id="IPR029058">
    <property type="entry name" value="AB_hydrolase_fold"/>
</dbReference>
<dbReference type="Pfam" id="PF12146">
    <property type="entry name" value="Hydrolase_4"/>
    <property type="match status" value="1"/>
</dbReference>
<proteinExistence type="predicted"/>
<dbReference type="Gene3D" id="3.40.50.1820">
    <property type="entry name" value="alpha/beta hydrolase"/>
    <property type="match status" value="1"/>
</dbReference>
<evidence type="ECO:0000313" key="4">
    <source>
        <dbReference type="Proteomes" id="UP000244064"/>
    </source>
</evidence>
<name>A0A2T5P7I4_9PSED</name>
<gene>
    <name evidence="3" type="ORF">DBO85_15420</name>
</gene>
<sequence length="334" mass="36075">MPDRQSMAQNPGRTMTAAPASGRIAVLKPESPMLALKRPSRYLRSLLRLLLGATLFGVLLLGGFSYKLASQLIEPVPRLIGPPPATLAAEQVRVEGIAGWFVPGQPGKACVLLLHGQRSDRRAMLSRARLLRQYGYSSLLIDLQGHGESPGERLTFGHREAAGAHAAVALLRARPDCGKVAVIGQSLGGAAALLGERPLQVDAMVLEAVYSDIELAARNRLQMRFGALGDWLLPLLTLQLQPRLGVSVEQLKPIERIDEVRSPLLLMAGSDDRHTTLAESQRLFAAAKQPKRLWVVPGAAHVDLHRFAPGAYRAQLIGFLEEHLGVPAQTGAAR</sequence>
<dbReference type="InterPro" id="IPR022742">
    <property type="entry name" value="Hydrolase_4"/>
</dbReference>
<accession>A0A2T5P7I4</accession>
<keyword evidence="1" id="KW-0812">Transmembrane</keyword>
<feature type="domain" description="Serine aminopeptidase S33" evidence="2">
    <location>
        <begin position="107"/>
        <end position="238"/>
    </location>
</feature>
<dbReference type="AlphaFoldDB" id="A0A2T5P7I4"/>
<organism evidence="3 4">
    <name type="scientific">Pseudomonas mangrovi</name>
    <dbReference type="NCBI Taxonomy" id="2161748"/>
    <lineage>
        <taxon>Bacteria</taxon>
        <taxon>Pseudomonadati</taxon>
        <taxon>Pseudomonadota</taxon>
        <taxon>Gammaproteobacteria</taxon>
        <taxon>Pseudomonadales</taxon>
        <taxon>Pseudomonadaceae</taxon>
        <taxon>Pseudomonas</taxon>
    </lineage>
</organism>
<dbReference type="SUPFAM" id="SSF53474">
    <property type="entry name" value="alpha/beta-Hydrolases"/>
    <property type="match status" value="1"/>
</dbReference>
<dbReference type="InterPro" id="IPR052920">
    <property type="entry name" value="DNA-binding_regulatory"/>
</dbReference>
<reference evidence="3 4" key="1">
    <citation type="submission" date="2018-04" db="EMBL/GenBank/DDBJ databases">
        <title>Pseudomonas sp. nov., isolated from mangrove soil.</title>
        <authorList>
            <person name="Chen C."/>
        </authorList>
    </citation>
    <scope>NUCLEOTIDE SEQUENCE [LARGE SCALE GENOMIC DNA]</scope>
    <source>
        <strain evidence="3 4">TC-11</strain>
    </source>
</reference>
<keyword evidence="1" id="KW-1133">Transmembrane helix</keyword>
<protein>
    <submittedName>
        <fullName evidence="3">Alpha/beta hydrolase</fullName>
    </submittedName>
</protein>
<comment type="caution">
    <text evidence="3">The sequence shown here is derived from an EMBL/GenBank/DDBJ whole genome shotgun (WGS) entry which is preliminary data.</text>
</comment>
<feature type="transmembrane region" description="Helical" evidence="1">
    <location>
        <begin position="46"/>
        <end position="66"/>
    </location>
</feature>
<evidence type="ECO:0000259" key="2">
    <source>
        <dbReference type="Pfam" id="PF12146"/>
    </source>
</evidence>
<evidence type="ECO:0000313" key="3">
    <source>
        <dbReference type="EMBL" id="PTU73696.1"/>
    </source>
</evidence>
<keyword evidence="4" id="KW-1185">Reference proteome</keyword>
<keyword evidence="1" id="KW-0472">Membrane</keyword>
<dbReference type="PANTHER" id="PTHR43358:SF4">
    <property type="entry name" value="ALPHA_BETA HYDROLASE FOLD-1 DOMAIN-CONTAINING PROTEIN"/>
    <property type="match status" value="1"/>
</dbReference>
<dbReference type="PANTHER" id="PTHR43358">
    <property type="entry name" value="ALPHA/BETA-HYDROLASE"/>
    <property type="match status" value="1"/>
</dbReference>
<evidence type="ECO:0000256" key="1">
    <source>
        <dbReference type="SAM" id="Phobius"/>
    </source>
</evidence>
<dbReference type="EMBL" id="QASN01000020">
    <property type="protein sequence ID" value="PTU73696.1"/>
    <property type="molecule type" value="Genomic_DNA"/>
</dbReference>
<dbReference type="Proteomes" id="UP000244064">
    <property type="component" value="Unassembled WGS sequence"/>
</dbReference>
<keyword evidence="3" id="KW-0378">Hydrolase</keyword>
<dbReference type="GO" id="GO:0016787">
    <property type="term" value="F:hydrolase activity"/>
    <property type="evidence" value="ECO:0007669"/>
    <property type="project" value="UniProtKB-KW"/>
</dbReference>